<evidence type="ECO:0000256" key="3">
    <source>
        <dbReference type="ARBA" id="ARBA00022723"/>
    </source>
</evidence>
<evidence type="ECO:0000256" key="8">
    <source>
        <dbReference type="ARBA" id="ARBA00023118"/>
    </source>
</evidence>
<dbReference type="HAMAP" id="MF_01480">
    <property type="entry name" value="Cas9"/>
    <property type="match status" value="1"/>
</dbReference>
<dbReference type="InterPro" id="IPR003615">
    <property type="entry name" value="HNH_nuc"/>
</dbReference>
<dbReference type="GO" id="GO:0003677">
    <property type="term" value="F:DNA binding"/>
    <property type="evidence" value="ECO:0007669"/>
    <property type="project" value="UniProtKB-UniRule"/>
</dbReference>
<feature type="compositionally biased region" description="Basic and acidic residues" evidence="13">
    <location>
        <begin position="294"/>
        <end position="303"/>
    </location>
</feature>
<evidence type="ECO:0000259" key="14">
    <source>
        <dbReference type="PROSITE" id="PS51749"/>
    </source>
</evidence>
<dbReference type="Proteomes" id="UP000190065">
    <property type="component" value="Unassembled WGS sequence"/>
</dbReference>
<dbReference type="STRING" id="28136.SAMN02745202_02017"/>
<evidence type="ECO:0000256" key="9">
    <source>
        <dbReference type="ARBA" id="ARBA00023125"/>
    </source>
</evidence>
<evidence type="ECO:0000256" key="4">
    <source>
        <dbReference type="ARBA" id="ARBA00022759"/>
    </source>
</evidence>
<evidence type="ECO:0000256" key="11">
    <source>
        <dbReference type="ARBA" id="ARBA00046380"/>
    </source>
</evidence>
<dbReference type="InterPro" id="IPR041383">
    <property type="entry name" value="RuvC_III"/>
</dbReference>
<dbReference type="GO" id="GO:0043571">
    <property type="term" value="P:maintenance of CRISPR repeat elements"/>
    <property type="evidence" value="ECO:0007669"/>
    <property type="project" value="UniProtKB-UniRule"/>
</dbReference>
<accession>A0A1T4QZI2</accession>
<evidence type="ECO:0000256" key="1">
    <source>
        <dbReference type="ARBA" id="ARBA00001946"/>
    </source>
</evidence>
<reference evidence="15 16" key="1">
    <citation type="submission" date="2017-02" db="EMBL/GenBank/DDBJ databases">
        <authorList>
            <person name="Peterson S.W."/>
        </authorList>
    </citation>
    <scope>NUCLEOTIDE SEQUENCE [LARGE SCALE GENOMIC DNA]</scope>
    <source>
        <strain evidence="15 16">ATCC 43324</strain>
    </source>
</reference>
<feature type="active site" description="For RuvC-like nuclease domain" evidence="12">
    <location>
        <position position="8"/>
    </location>
</feature>
<evidence type="ECO:0000256" key="5">
    <source>
        <dbReference type="ARBA" id="ARBA00022801"/>
    </source>
</evidence>
<keyword evidence="5 12" id="KW-0378">Hydrolase</keyword>
<evidence type="ECO:0000256" key="2">
    <source>
        <dbReference type="ARBA" id="ARBA00022722"/>
    </source>
</evidence>
<gene>
    <name evidence="12" type="primary">cas9</name>
    <name evidence="15" type="ORF">SAMN02745202_02017</name>
</gene>
<comment type="similarity">
    <text evidence="12">Belongs to the CRISPR-associated Cas9 family.</text>
</comment>
<keyword evidence="10" id="KW-0464">Manganese</keyword>
<dbReference type="Pfam" id="PF18541">
    <property type="entry name" value="RuvC_III"/>
    <property type="match status" value="1"/>
</dbReference>
<keyword evidence="3 12" id="KW-0479">Metal-binding</keyword>
<dbReference type="Gene3D" id="3.30.420.10">
    <property type="entry name" value="Ribonuclease H-like superfamily/Ribonuclease H"/>
    <property type="match status" value="2"/>
</dbReference>
<name>A0A1T4QZI2_9BACT</name>
<evidence type="ECO:0000256" key="12">
    <source>
        <dbReference type="HAMAP-Rule" id="MF_01480"/>
    </source>
</evidence>
<evidence type="ECO:0000313" key="16">
    <source>
        <dbReference type="Proteomes" id="UP000190065"/>
    </source>
</evidence>
<keyword evidence="8 12" id="KW-0051">Antiviral defense</keyword>
<keyword evidence="9 12" id="KW-0238">DNA-binding</keyword>
<comment type="subunit">
    <text evidence="11 12">Monomer. Binds crRNA and tracrRNA.</text>
</comment>
<feature type="binding site" evidence="12">
    <location>
        <position position="741"/>
    </location>
    <ligand>
        <name>Mg(2+)</name>
        <dbReference type="ChEBI" id="CHEBI:18420"/>
        <label>2</label>
    </ligand>
</feature>
<keyword evidence="2 12" id="KW-0540">Nuclease</keyword>
<evidence type="ECO:0000256" key="7">
    <source>
        <dbReference type="ARBA" id="ARBA00022884"/>
    </source>
</evidence>
<feature type="binding site" evidence="12">
    <location>
        <position position="8"/>
    </location>
    <ligand>
        <name>Mg(2+)</name>
        <dbReference type="ChEBI" id="CHEBI:18420"/>
        <label>2</label>
    </ligand>
</feature>
<dbReference type="GO" id="GO:0016787">
    <property type="term" value="F:hydrolase activity"/>
    <property type="evidence" value="ECO:0007669"/>
    <property type="project" value="UniProtKB-KW"/>
</dbReference>
<feature type="binding site" evidence="12">
    <location>
        <position position="1059"/>
    </location>
    <ligand>
        <name>Mg(2+)</name>
        <dbReference type="ChEBI" id="CHEBI:18420"/>
        <label>2</label>
    </ligand>
</feature>
<comment type="domain">
    <text evidence="12">Has 2 endonuclease domains. The discontinuous RuvC-like domain cleaves the target DNA noncomplementary to crRNA while the HNH nuclease domain cleaves the target DNA complementary to crRNA.</text>
</comment>
<dbReference type="eggNOG" id="COG3513">
    <property type="taxonomic scope" value="Bacteria"/>
</dbReference>
<proteinExistence type="inferred from homology"/>
<dbReference type="GO" id="GO:0046872">
    <property type="term" value="F:metal ion binding"/>
    <property type="evidence" value="ECO:0007669"/>
    <property type="project" value="UniProtKB-UniRule"/>
</dbReference>
<dbReference type="Pfam" id="PF13395">
    <property type="entry name" value="HNH_4"/>
    <property type="match status" value="1"/>
</dbReference>
<dbReference type="EMBL" id="FUXK01000026">
    <property type="protein sequence ID" value="SKA08748.1"/>
    <property type="molecule type" value="Genomic_DNA"/>
</dbReference>
<dbReference type="InterPro" id="IPR028629">
    <property type="entry name" value="Cas9"/>
</dbReference>
<dbReference type="GO" id="GO:0004519">
    <property type="term" value="F:endonuclease activity"/>
    <property type="evidence" value="ECO:0007669"/>
    <property type="project" value="UniProtKB-UniRule"/>
</dbReference>
<evidence type="ECO:0000256" key="6">
    <source>
        <dbReference type="ARBA" id="ARBA00022842"/>
    </source>
</evidence>
<comment type="cofactor">
    <cofactor evidence="1 12">
        <name>Mg(2+)</name>
        <dbReference type="ChEBI" id="CHEBI:18420"/>
    </cofactor>
</comment>
<dbReference type="EC" id="3.1.-.-" evidence="12"/>
<evidence type="ECO:0000256" key="13">
    <source>
        <dbReference type="SAM" id="MobiDB-lite"/>
    </source>
</evidence>
<feature type="binding site" evidence="12">
    <location>
        <position position="8"/>
    </location>
    <ligand>
        <name>Mg(2+)</name>
        <dbReference type="ChEBI" id="CHEBI:18420"/>
        <label>1</label>
    </ligand>
</feature>
<feature type="active site" description="Proton acceptor for HNH nuclease domain" evidence="12">
    <location>
        <position position="862"/>
    </location>
</feature>
<sequence>MKTILGLDLGTNSIGWAKVIVDDNENYLRDIQLGSRIIPMSQDVLGKFDKGVTESQTAIRTSFRGVRRLRERTLQRRERLHRVLHTLHYLPPHYDSAIGWDRKTPTTYGKFLNHGEPKLAWERREDGTMQFLFMDAFHEMIADFAKYQPALVADGKKVPLDWTIYYLRKKALTQPIKKEELAWILLNFNQKRGYYQLRGEEDEENAAKHEEYHELKVVGVEVDEAGKGDNTWYNVKLENGWIYHRQSKIPLDDWVGKVRAFIVTTEYEKDGTTPKKDKEGNVKRSFRSPNENDWGLRKKQTEHSLEASGTPVGAFIYDHLLKEPSDKIRGKFIHTIERKYYKQELAAILREQSKHHEELCSKDMLKACIEELYPNNPLHRESLLKKDMTYLLIEDLIFYQRPLKSKKSLIAECPYEAYSYVDKETGEMKRQGIKCIAKSNPYYQEFRLWQFIANLRLRNQADERDVTAEYLPHQEDYVRLFTYLNDRKEINQETLLKDFFKLKKVTIGGEKVFPIRWNYIEDKEKKYPCNATRHELLLALDRAGIEHDWLDDRDLAYRLWHLLYSVDSKDETERALRKLKDDDAFVESFLKIKPFEKEYGAYSEKAIKKLLPVMRRGSLWNEADLCPSTKERIANILQGTIDEKLKKKIGAFISSCQQVSDFQGLPEWLACYVVYGRHSEATDIQRWETPEQLLDYIHKFKQYSLRNPIVEQCILETLRTVYDIWKEAGQIDEIHVELGREMKQTAEQRAHLTEKVLRNENTNLRIKSLLMELKNDADIKDVRPHSPMQQEILRIYEEGALQTLSKDDAAFAEIMKISKMAQPSASELQRYRLWLEQKYRSPYTGKPISLSKLFTSAYQIEHIIPKKRYFDDSFSNKVICEAEVNREKGSMLAYEFIKDCGGDVIHCTALGDVTILSEAEYKALVTELYANNNSKREKLLMEDIPQEFVNRQLNDSRYISRVVMTLLSNIVRIESEEEATSKFVIPCSGGITDKLKKDWGLNDVWNNIVYPRFERLNALTNTTDFGQWENKEGKRVFQTSVPLELQRGYQKKRIDHRHHAMDALVIACASRNIINYLNNQEANDPTKQENARKQLCIKNRIIRKPWETFTQDAYKALDNIVVSFKNYVRVINKATNYYERYNADGKKVVDEQKGEAMWAIRKPMHKDTVFGHVNLRRKAVVKLKDALENIPAICDKTLRHYIQDLQKKHFNTKQLLAHFKSINYRLNKQAVDKVEVWQYSDDKEQLAATRKPLGPSFDAKRIAAITDTGIQKILLNYLQAKGGDPTIAFTPEGIAEMNQNIAVYNGGKQHQPILKVRIAEPMGAKYPIGETGNKGAKYVEAQKGTNLYFAIYEDEEGNRTYDTIALNVVAERLKQGLTPVPEKNEKGVALKFYLSPNDLVYVPTADELLTKECSLDKNRIYKMVSATMNRCLFLPHRAAKTIYDKVEFEALNKMERALTGEMIKPICWKMEVDRLGHIVNIIK</sequence>
<dbReference type="NCBIfam" id="TIGR01865">
    <property type="entry name" value="cas_Csn1"/>
    <property type="match status" value="1"/>
</dbReference>
<feature type="binding site" evidence="12">
    <location>
        <position position="737"/>
    </location>
    <ligand>
        <name>Mg(2+)</name>
        <dbReference type="ChEBI" id="CHEBI:18420"/>
        <label>1</label>
    </ligand>
</feature>
<keyword evidence="6 12" id="KW-0460">Magnesium</keyword>
<dbReference type="InterPro" id="IPR036397">
    <property type="entry name" value="RNaseH_sf"/>
</dbReference>
<dbReference type="Gene3D" id="1.10.30.50">
    <property type="match status" value="1"/>
</dbReference>
<feature type="region of interest" description="Disordered" evidence="13">
    <location>
        <begin position="269"/>
        <end position="303"/>
    </location>
</feature>
<dbReference type="GO" id="GO:0051607">
    <property type="term" value="P:defense response to virus"/>
    <property type="evidence" value="ECO:0007669"/>
    <property type="project" value="UniProtKB-UniRule"/>
</dbReference>
<evidence type="ECO:0000256" key="10">
    <source>
        <dbReference type="ARBA" id="ARBA00023211"/>
    </source>
</evidence>
<keyword evidence="7 12" id="KW-0694">RNA-binding</keyword>
<keyword evidence="4 12" id="KW-0255">Endonuclease</keyword>
<dbReference type="GO" id="GO:0003723">
    <property type="term" value="F:RNA binding"/>
    <property type="evidence" value="ECO:0007669"/>
    <property type="project" value="UniProtKB-UniRule"/>
</dbReference>
<comment type="function">
    <text evidence="12">CRISPR (clustered regularly interspaced short palindromic repeat) is an adaptive immune system that provides protection against mobile genetic elements (viruses, transposable elements and conjugative plasmids). CRISPR clusters contain spacers, sequences complementary to antecedent mobile elements, and target invading nucleic acids. CRISPR clusters are transcribed and processed into CRISPR RNA (crRNA). In type II CRISPR systems correct processing of pre-crRNA requires a trans-encoded small RNA (tracrRNA), endogenous ribonuclease 3 (rnc) and this protein. The tracrRNA serves as a guide for ribonuclease 3-aided processing of pre-crRNA. Subsequently Cas9/crRNA/tracrRNA endonucleolytically cleaves linear or circular dsDNA target complementary to the spacer; Cas9 is inactive in the absence of the 2 guide RNAs (gRNA). Cas9 recognizes the protospacer adjacent motif (PAM) in the CRISPR repeat sequences to help distinguish self versus nonself, as targets within the bacterial CRISPR locus do not have PAMs. PAM recognition is also required for catalytic activity.</text>
</comment>
<feature type="domain" description="HNH Cas9-type" evidence="14">
    <location>
        <begin position="789"/>
        <end position="953"/>
    </location>
</feature>
<protein>
    <recommendedName>
        <fullName evidence="12">CRISPR-associated endonuclease Cas9</fullName>
        <ecNumber evidence="12">3.1.-.-</ecNumber>
    </recommendedName>
</protein>
<organism evidence="15 16">
    <name type="scientific">Segatella oulorum</name>
    <dbReference type="NCBI Taxonomy" id="28136"/>
    <lineage>
        <taxon>Bacteria</taxon>
        <taxon>Pseudomonadati</taxon>
        <taxon>Bacteroidota</taxon>
        <taxon>Bacteroidia</taxon>
        <taxon>Bacteroidales</taxon>
        <taxon>Prevotellaceae</taxon>
        <taxon>Segatella</taxon>
    </lineage>
</organism>
<evidence type="ECO:0000313" key="15">
    <source>
        <dbReference type="EMBL" id="SKA08748.1"/>
    </source>
</evidence>
<dbReference type="InterPro" id="IPR033114">
    <property type="entry name" value="HNH_CAS9"/>
</dbReference>
<dbReference type="PROSITE" id="PS51749">
    <property type="entry name" value="HNH_CAS9"/>
    <property type="match status" value="1"/>
</dbReference>
<feature type="binding site" evidence="12">
    <location>
        <position position="741"/>
    </location>
    <ligand>
        <name>Mg(2+)</name>
        <dbReference type="ChEBI" id="CHEBI:18420"/>
        <label>1</label>
    </ligand>
</feature>
<dbReference type="RefSeq" id="WP_025070580.1">
    <property type="nucleotide sequence ID" value="NZ_FUXK01000026.1"/>
</dbReference>
<feature type="compositionally biased region" description="Basic and acidic residues" evidence="13">
    <location>
        <begin position="269"/>
        <end position="282"/>
    </location>
</feature>